<reference evidence="8" key="1">
    <citation type="submission" date="2020-05" db="EMBL/GenBank/DDBJ databases">
        <authorList>
            <person name="Chiriac C."/>
            <person name="Salcher M."/>
            <person name="Ghai R."/>
            <person name="Kavagutti S V."/>
        </authorList>
    </citation>
    <scope>NUCLEOTIDE SEQUENCE</scope>
</reference>
<dbReference type="EMBL" id="CAFBMF010000131">
    <property type="protein sequence ID" value="CAB4910987.1"/>
    <property type="molecule type" value="Genomic_DNA"/>
</dbReference>
<dbReference type="GO" id="GO:0005506">
    <property type="term" value="F:iron ion binding"/>
    <property type="evidence" value="ECO:0007669"/>
    <property type="project" value="InterPro"/>
</dbReference>
<evidence type="ECO:0000313" key="7">
    <source>
        <dbReference type="EMBL" id="CAB4732196.1"/>
    </source>
</evidence>
<dbReference type="EMBL" id="CAFAAL010000196">
    <property type="protein sequence ID" value="CAB4817253.1"/>
    <property type="molecule type" value="Genomic_DNA"/>
</dbReference>
<protein>
    <submittedName>
        <fullName evidence="8">Unannotated protein</fullName>
    </submittedName>
</protein>
<keyword evidence="2" id="KW-0479">Metal-binding</keyword>
<proteinExistence type="predicted"/>
<dbReference type="InterPro" id="IPR012206">
    <property type="entry name" value="Fd_FixX"/>
</dbReference>
<dbReference type="EMBL" id="CAEZZP010000135">
    <property type="protein sequence ID" value="CAB4783811.1"/>
    <property type="molecule type" value="Genomic_DNA"/>
</dbReference>
<organism evidence="8">
    <name type="scientific">freshwater metagenome</name>
    <dbReference type="NCBI Taxonomy" id="449393"/>
    <lineage>
        <taxon>unclassified sequences</taxon>
        <taxon>metagenomes</taxon>
        <taxon>ecological metagenomes</taxon>
    </lineage>
</organism>
<dbReference type="PANTHER" id="PTHR43082:SF3">
    <property type="entry name" value="FERREDOXIN-LIKE PROTEIN YDIT"/>
    <property type="match status" value="1"/>
</dbReference>
<evidence type="ECO:0000256" key="1">
    <source>
        <dbReference type="ARBA" id="ARBA00022448"/>
    </source>
</evidence>
<evidence type="ECO:0000256" key="4">
    <source>
        <dbReference type="ARBA" id="ARBA00023004"/>
    </source>
</evidence>
<keyword evidence="3" id="KW-0249">Electron transport</keyword>
<dbReference type="AlphaFoldDB" id="A0A6J6WFB9"/>
<evidence type="ECO:0000256" key="2">
    <source>
        <dbReference type="ARBA" id="ARBA00022723"/>
    </source>
</evidence>
<evidence type="ECO:0000313" key="8">
    <source>
        <dbReference type="EMBL" id="CAB4783811.1"/>
    </source>
</evidence>
<dbReference type="SUPFAM" id="SSF54862">
    <property type="entry name" value="4Fe-4S ferredoxins"/>
    <property type="match status" value="1"/>
</dbReference>
<evidence type="ECO:0000313" key="9">
    <source>
        <dbReference type="EMBL" id="CAB4817253.1"/>
    </source>
</evidence>
<evidence type="ECO:0000313" key="10">
    <source>
        <dbReference type="EMBL" id="CAB4879775.1"/>
    </source>
</evidence>
<dbReference type="PANTHER" id="PTHR43082">
    <property type="entry name" value="FERREDOXIN-LIKE"/>
    <property type="match status" value="1"/>
</dbReference>
<feature type="domain" description="4Fe-4S ferredoxin-type" evidence="6">
    <location>
        <begin position="70"/>
        <end position="100"/>
    </location>
</feature>
<evidence type="ECO:0000313" key="12">
    <source>
        <dbReference type="EMBL" id="CAB5035247.1"/>
    </source>
</evidence>
<keyword evidence="1" id="KW-0813">Transport</keyword>
<evidence type="ECO:0000313" key="11">
    <source>
        <dbReference type="EMBL" id="CAB4910987.1"/>
    </source>
</evidence>
<keyword evidence="4" id="KW-0408">Iron</keyword>
<evidence type="ECO:0000256" key="3">
    <source>
        <dbReference type="ARBA" id="ARBA00022982"/>
    </source>
</evidence>
<gene>
    <name evidence="7" type="ORF">UFOPK2658_01760</name>
    <name evidence="8" type="ORF">UFOPK2880_01611</name>
    <name evidence="9" type="ORF">UFOPK3004_01629</name>
    <name evidence="10" type="ORF">UFOPK3304_01531</name>
    <name evidence="11" type="ORF">UFOPK3494_01525</name>
    <name evidence="12" type="ORF">UFOPK4134_01443</name>
</gene>
<evidence type="ECO:0000259" key="6">
    <source>
        <dbReference type="PROSITE" id="PS51379"/>
    </source>
</evidence>
<feature type="domain" description="4Fe-4S ferredoxin-type" evidence="6">
    <location>
        <begin position="38"/>
        <end position="69"/>
    </location>
</feature>
<dbReference type="GO" id="GO:0051536">
    <property type="term" value="F:iron-sulfur cluster binding"/>
    <property type="evidence" value="ECO:0007669"/>
    <property type="project" value="UniProtKB-KW"/>
</dbReference>
<keyword evidence="5" id="KW-0411">Iron-sulfur</keyword>
<sequence>MSLESLRAANNIERDTTWAELSFQERIDTAEFRIHERAHITVNGDSCRGCTTRECVVACPANLFVPTSDGGILFNYENCFECGTCYMVCNEAGAITWTYPEGGYGIVFHRT</sequence>
<dbReference type="InterPro" id="IPR017896">
    <property type="entry name" value="4Fe4S_Fe-S-bd"/>
</dbReference>
<evidence type="ECO:0000256" key="5">
    <source>
        <dbReference type="ARBA" id="ARBA00023014"/>
    </source>
</evidence>
<dbReference type="EMBL" id="CAFBPS010000133">
    <property type="protein sequence ID" value="CAB5035247.1"/>
    <property type="molecule type" value="Genomic_DNA"/>
</dbReference>
<name>A0A6J6WFB9_9ZZZZ</name>
<dbReference type="PROSITE" id="PS51379">
    <property type="entry name" value="4FE4S_FER_2"/>
    <property type="match status" value="2"/>
</dbReference>
<dbReference type="EMBL" id="CAEZYH010000119">
    <property type="protein sequence ID" value="CAB4732196.1"/>
    <property type="molecule type" value="Genomic_DNA"/>
</dbReference>
<dbReference type="Pfam" id="PF13187">
    <property type="entry name" value="Fer4_9"/>
    <property type="match status" value="1"/>
</dbReference>
<dbReference type="Gene3D" id="3.30.70.20">
    <property type="match status" value="1"/>
</dbReference>
<accession>A0A6J6WFB9</accession>
<dbReference type="EMBL" id="CAFBLJ010000104">
    <property type="protein sequence ID" value="CAB4879775.1"/>
    <property type="molecule type" value="Genomic_DNA"/>
</dbReference>